<name>A0ABV9UK54_9ACTN</name>
<comment type="caution">
    <text evidence="1">The sequence shown here is derived from an EMBL/GenBank/DDBJ whole genome shotgun (WGS) entry which is preliminary data.</text>
</comment>
<sequence length="139" mass="15447">MIRTQYYVKDAFGVPEFSGPDELSTLGEWVAADIQLSPLSVLEAIDLVAEAKANPGFAPEDLDGNAHTVTISPQGVRVENFFVEHVQGEYTLDDAFRVLVDFWDYCCLAIPEKVDARRRQYAEENGHDPLAGIRDFLAA</sequence>
<evidence type="ECO:0000313" key="2">
    <source>
        <dbReference type="Proteomes" id="UP001595834"/>
    </source>
</evidence>
<dbReference type="Proteomes" id="UP001595834">
    <property type="component" value="Unassembled WGS sequence"/>
</dbReference>
<dbReference type="EMBL" id="JBHSIZ010000010">
    <property type="protein sequence ID" value="MFC4956812.1"/>
    <property type="molecule type" value="Genomic_DNA"/>
</dbReference>
<gene>
    <name evidence="1" type="ORF">ACFPFX_10915</name>
</gene>
<evidence type="ECO:0000313" key="1">
    <source>
        <dbReference type="EMBL" id="MFC4956812.1"/>
    </source>
</evidence>
<reference evidence="2" key="1">
    <citation type="journal article" date="2019" name="Int. J. Syst. Evol. Microbiol.">
        <title>The Global Catalogue of Microorganisms (GCM) 10K type strain sequencing project: providing services to taxonomists for standard genome sequencing and annotation.</title>
        <authorList>
            <consortium name="The Broad Institute Genomics Platform"/>
            <consortium name="The Broad Institute Genome Sequencing Center for Infectious Disease"/>
            <person name="Wu L."/>
            <person name="Ma J."/>
        </authorList>
    </citation>
    <scope>NUCLEOTIDE SEQUENCE [LARGE SCALE GENOMIC DNA]</scope>
    <source>
        <strain evidence="2">CCM 7224</strain>
    </source>
</reference>
<organism evidence="1 2">
    <name type="scientific">Streptomyces mauvecolor</name>
    <dbReference type="NCBI Taxonomy" id="58345"/>
    <lineage>
        <taxon>Bacteria</taxon>
        <taxon>Bacillati</taxon>
        <taxon>Actinomycetota</taxon>
        <taxon>Actinomycetes</taxon>
        <taxon>Kitasatosporales</taxon>
        <taxon>Streptomycetaceae</taxon>
        <taxon>Streptomyces</taxon>
    </lineage>
</organism>
<protein>
    <submittedName>
        <fullName evidence="1">Uncharacterized protein</fullName>
    </submittedName>
</protein>
<accession>A0ABV9UK54</accession>
<dbReference type="RefSeq" id="WP_344380278.1">
    <property type="nucleotide sequence ID" value="NZ_BAAASQ010000039.1"/>
</dbReference>
<keyword evidence="2" id="KW-1185">Reference proteome</keyword>
<proteinExistence type="predicted"/>